<dbReference type="SUPFAM" id="SSF52768">
    <property type="entry name" value="Arginase/deacetylase"/>
    <property type="match status" value="1"/>
</dbReference>
<protein>
    <submittedName>
        <fullName evidence="5">Arginase family protein</fullName>
    </submittedName>
</protein>
<accession>A0A849HJH8</accession>
<dbReference type="InterPro" id="IPR006035">
    <property type="entry name" value="Ureohydrolase"/>
</dbReference>
<gene>
    <name evidence="5" type="ORF">HJG52_19135</name>
</gene>
<evidence type="ECO:0000256" key="4">
    <source>
        <dbReference type="PROSITE-ProRule" id="PRU00742"/>
    </source>
</evidence>
<evidence type="ECO:0000313" key="5">
    <source>
        <dbReference type="EMBL" id="NNM48105.1"/>
    </source>
</evidence>
<proteinExistence type="inferred from homology"/>
<name>A0A849HJH8_9MICO</name>
<dbReference type="GO" id="GO:0005737">
    <property type="term" value="C:cytoplasm"/>
    <property type="evidence" value="ECO:0007669"/>
    <property type="project" value="TreeGrafter"/>
</dbReference>
<reference evidence="5 6" key="1">
    <citation type="submission" date="2020-04" db="EMBL/GenBank/DDBJ databases">
        <title>Knoellia sp. isolate from air conditioner.</title>
        <authorList>
            <person name="Chea S."/>
            <person name="Kim D.-U."/>
        </authorList>
    </citation>
    <scope>NUCLEOTIDE SEQUENCE [LARGE SCALE GENOMIC DNA]</scope>
    <source>
        <strain evidence="5 6">DB2414S</strain>
    </source>
</reference>
<keyword evidence="6" id="KW-1185">Reference proteome</keyword>
<dbReference type="Pfam" id="PF00491">
    <property type="entry name" value="Arginase"/>
    <property type="match status" value="1"/>
</dbReference>
<dbReference type="GO" id="GO:0030145">
    <property type="term" value="F:manganese ion binding"/>
    <property type="evidence" value="ECO:0007669"/>
    <property type="project" value="TreeGrafter"/>
</dbReference>
<dbReference type="Gene3D" id="3.40.800.10">
    <property type="entry name" value="Ureohydrolase domain"/>
    <property type="match status" value="1"/>
</dbReference>
<dbReference type="InterPro" id="IPR023696">
    <property type="entry name" value="Ureohydrolase_dom_sf"/>
</dbReference>
<dbReference type="CDD" id="cd09999">
    <property type="entry name" value="Arginase-like_1"/>
    <property type="match status" value="1"/>
</dbReference>
<sequence>MDVVVDVPTNLGLKPPVVGSVPGADKAPAALRAVGLHEHLLRTGWREGGAVLAGRYVPEHQPGTVRNQAAIIDHATRLADRLGHAMTQGDRLLVLGGDCSTLLGVALNLRRRGRYGLIHIDGHTDFRHPGNSTNVANLAGEDLAAACGLHYSQISNIDGLAPYVDPRDAIHIGCRLDDGHLDESRSRLRAVVTASEWNDSPDAPAPAVQGLTTDGDLDGYWVHVDVDVIDPSFLPAVDSPDPGGVAPQVLSALLRQLWPGAAGMTVGILDPDLDPDTRYAQLVTHIVIEAVAS</sequence>
<evidence type="ECO:0000256" key="1">
    <source>
        <dbReference type="ARBA" id="ARBA00022723"/>
    </source>
</evidence>
<evidence type="ECO:0000256" key="2">
    <source>
        <dbReference type="ARBA" id="ARBA00022801"/>
    </source>
</evidence>
<comment type="similarity">
    <text evidence="4">Belongs to the arginase family.</text>
</comment>
<keyword evidence="1" id="KW-0479">Metal-binding</keyword>
<dbReference type="PROSITE" id="PS51409">
    <property type="entry name" value="ARGINASE_2"/>
    <property type="match status" value="1"/>
</dbReference>
<dbReference type="RefSeq" id="WP_171245232.1">
    <property type="nucleotide sequence ID" value="NZ_JABEPQ010000006.1"/>
</dbReference>
<keyword evidence="3" id="KW-0464">Manganese</keyword>
<comment type="caution">
    <text evidence="5">The sequence shown here is derived from an EMBL/GenBank/DDBJ whole genome shotgun (WGS) entry which is preliminary data.</text>
</comment>
<dbReference type="AlphaFoldDB" id="A0A849HJH8"/>
<dbReference type="EMBL" id="JABEPQ010000006">
    <property type="protein sequence ID" value="NNM48105.1"/>
    <property type="molecule type" value="Genomic_DNA"/>
</dbReference>
<organism evidence="5 6">
    <name type="scientific">Knoellia koreensis</name>
    <dbReference type="NCBI Taxonomy" id="2730921"/>
    <lineage>
        <taxon>Bacteria</taxon>
        <taxon>Bacillati</taxon>
        <taxon>Actinomycetota</taxon>
        <taxon>Actinomycetes</taxon>
        <taxon>Micrococcales</taxon>
        <taxon>Intrasporangiaceae</taxon>
        <taxon>Knoellia</taxon>
    </lineage>
</organism>
<dbReference type="PANTHER" id="PTHR43782">
    <property type="entry name" value="ARGINASE"/>
    <property type="match status" value="1"/>
</dbReference>
<keyword evidence="2" id="KW-0378">Hydrolase</keyword>
<evidence type="ECO:0000313" key="6">
    <source>
        <dbReference type="Proteomes" id="UP000588586"/>
    </source>
</evidence>
<dbReference type="GO" id="GO:0004053">
    <property type="term" value="F:arginase activity"/>
    <property type="evidence" value="ECO:0007669"/>
    <property type="project" value="TreeGrafter"/>
</dbReference>
<dbReference type="Proteomes" id="UP000588586">
    <property type="component" value="Unassembled WGS sequence"/>
</dbReference>
<dbReference type="PANTHER" id="PTHR43782:SF3">
    <property type="entry name" value="ARGINASE"/>
    <property type="match status" value="1"/>
</dbReference>
<evidence type="ECO:0000256" key="3">
    <source>
        <dbReference type="ARBA" id="ARBA00023211"/>
    </source>
</evidence>